<dbReference type="SUPFAM" id="SSF103473">
    <property type="entry name" value="MFS general substrate transporter"/>
    <property type="match status" value="1"/>
</dbReference>
<keyword evidence="7 8" id="KW-0472">Membrane</keyword>
<dbReference type="Proteomes" id="UP000031130">
    <property type="component" value="Chromosome"/>
</dbReference>
<evidence type="ECO:0000259" key="9">
    <source>
        <dbReference type="PROSITE" id="PS50850"/>
    </source>
</evidence>
<name>A0A0A8HTC9_CAMLA</name>
<dbReference type="InterPro" id="IPR011701">
    <property type="entry name" value="MFS"/>
</dbReference>
<dbReference type="PROSITE" id="PS50850">
    <property type="entry name" value="MFS"/>
    <property type="match status" value="1"/>
</dbReference>
<dbReference type="Gene3D" id="1.20.1250.20">
    <property type="entry name" value="MFS general substrate transporter like domains"/>
    <property type="match status" value="2"/>
</dbReference>
<feature type="transmembrane region" description="Helical" evidence="8">
    <location>
        <begin position="374"/>
        <end position="395"/>
    </location>
</feature>
<dbReference type="PANTHER" id="PTHR43528">
    <property type="entry name" value="ALPHA-KETOGLUTARATE PERMEASE"/>
    <property type="match status" value="1"/>
</dbReference>
<gene>
    <name evidence="10" type="ORF">UPTC3659_0108</name>
</gene>
<feature type="transmembrane region" description="Helical" evidence="8">
    <location>
        <begin position="278"/>
        <end position="299"/>
    </location>
</feature>
<feature type="transmembrane region" description="Helical" evidence="8">
    <location>
        <begin position="306"/>
        <end position="327"/>
    </location>
</feature>
<feature type="transmembrane region" description="Helical" evidence="8">
    <location>
        <begin position="333"/>
        <end position="354"/>
    </location>
</feature>
<feature type="transmembrane region" description="Helical" evidence="8">
    <location>
        <begin position="56"/>
        <end position="74"/>
    </location>
</feature>
<evidence type="ECO:0000256" key="1">
    <source>
        <dbReference type="ARBA" id="ARBA00004651"/>
    </source>
</evidence>
<feature type="transmembrane region" description="Helical" evidence="8">
    <location>
        <begin position="12"/>
        <end position="36"/>
    </location>
</feature>
<keyword evidence="5" id="KW-0769">Symport</keyword>
<evidence type="ECO:0000313" key="11">
    <source>
        <dbReference type="Proteomes" id="UP000031130"/>
    </source>
</evidence>
<dbReference type="InterPro" id="IPR020846">
    <property type="entry name" value="MFS_dom"/>
</dbReference>
<dbReference type="InterPro" id="IPR036259">
    <property type="entry name" value="MFS_trans_sf"/>
</dbReference>
<evidence type="ECO:0000256" key="4">
    <source>
        <dbReference type="ARBA" id="ARBA00022692"/>
    </source>
</evidence>
<dbReference type="FunFam" id="1.20.1250.20:FF:000001">
    <property type="entry name" value="Dicarboxylate MFS transporter"/>
    <property type="match status" value="1"/>
</dbReference>
<feature type="transmembrane region" description="Helical" evidence="8">
    <location>
        <begin position="185"/>
        <end position="204"/>
    </location>
</feature>
<dbReference type="InterPro" id="IPR051084">
    <property type="entry name" value="H+-coupled_symporters"/>
</dbReference>
<proteinExistence type="predicted"/>
<accession>A0A0A8HTC9</accession>
<feature type="transmembrane region" description="Helical" evidence="8">
    <location>
        <begin position="112"/>
        <end position="138"/>
    </location>
</feature>
<feature type="transmembrane region" description="Helical" evidence="8">
    <location>
        <begin position="237"/>
        <end position="266"/>
    </location>
</feature>
<dbReference type="KEGG" id="cln:UPTC3659_0108"/>
<evidence type="ECO:0000256" key="6">
    <source>
        <dbReference type="ARBA" id="ARBA00022989"/>
    </source>
</evidence>
<dbReference type="RefSeq" id="WP_039625098.1">
    <property type="nucleotide sequence ID" value="NZ_CP007775.1"/>
</dbReference>
<comment type="subcellular location">
    <subcellularLocation>
        <location evidence="1">Cell membrane</location>
        <topology evidence="1">Multi-pass membrane protein</topology>
    </subcellularLocation>
</comment>
<reference evidence="10 11" key="1">
    <citation type="journal article" date="2014" name="Genome Biol. Evol.">
        <title>Comparative Genomics of the Campylobacter lari Group.</title>
        <authorList>
            <person name="Miller W.G."/>
            <person name="Yee E."/>
            <person name="Chapman M.H."/>
            <person name="Smith T.P."/>
            <person name="Bono J.L."/>
            <person name="Huynh S."/>
            <person name="Parker C.T."/>
            <person name="Vandamme P."/>
            <person name="Luong K."/>
            <person name="Korlach J."/>
        </authorList>
    </citation>
    <scope>NUCLEOTIDE SEQUENCE [LARGE SCALE GENOMIC DNA]</scope>
    <source>
        <strain evidence="11">RM3659</strain>
    </source>
</reference>
<feature type="transmembrane region" description="Helical" evidence="8">
    <location>
        <begin position="150"/>
        <end position="173"/>
    </location>
</feature>
<dbReference type="PANTHER" id="PTHR43528:SF7">
    <property type="entry name" value="MFS TRANSPORTER"/>
    <property type="match status" value="1"/>
</dbReference>
<sequence length="429" mass="48592">MSKTLKKSDYKTLSLSSLGGALEFYDFVIFVFFANYISRNFFPSDLSDFWKLLNTYGTFAAGYLARPLGGIVMAHFGDKLGRKKMFMLSILLMVLPTFSLAFVPTFETIGYFAPIFLLLVRIAQGVAIGGELPGAWVFVKEHAPDGKDSFYISAINASMAFGILLGCIVALVINHCFNQESIYDYAWRIPFAIGGVFGLISIYLRKFLDETPVFQKMREENNLENFPLKTLFKEKNIYLDITVSMLLTWMLTACVIILILLMPNFIPEILVLDKTDAILIQMIAIVILSCGTLLVGIWVDKFGFLITSLIFTIGFSISCFFYFYFFYAQILHLSIYFYFIACFFGGINALAPIFMCKIFKPNIRFSGISFSYNIAYAIAGGFTPQLVFVLHSLAINPEKSFTYGIFIYILILSFITALSAIFTYRKLRF</sequence>
<dbReference type="HOGENOM" id="CLU_001265_39_0_7"/>
<feature type="transmembrane region" description="Helical" evidence="8">
    <location>
        <begin position="401"/>
        <end position="424"/>
    </location>
</feature>
<evidence type="ECO:0000256" key="3">
    <source>
        <dbReference type="ARBA" id="ARBA00022475"/>
    </source>
</evidence>
<evidence type="ECO:0000256" key="8">
    <source>
        <dbReference type="SAM" id="Phobius"/>
    </source>
</evidence>
<dbReference type="OrthoDB" id="6766492at2"/>
<organism evidence="10 11">
    <name type="scientific">Campylobacter lari NCTC 11845</name>
    <dbReference type="NCBI Taxonomy" id="1388749"/>
    <lineage>
        <taxon>Bacteria</taxon>
        <taxon>Pseudomonadati</taxon>
        <taxon>Campylobacterota</taxon>
        <taxon>Epsilonproteobacteria</taxon>
        <taxon>Campylobacterales</taxon>
        <taxon>Campylobacteraceae</taxon>
        <taxon>Campylobacter</taxon>
    </lineage>
</organism>
<dbReference type="EMBL" id="CP007775">
    <property type="protein sequence ID" value="AJD00998.1"/>
    <property type="molecule type" value="Genomic_DNA"/>
</dbReference>
<evidence type="ECO:0000256" key="7">
    <source>
        <dbReference type="ARBA" id="ARBA00023136"/>
    </source>
</evidence>
<protein>
    <submittedName>
        <fullName evidence="10">Metabolite/H+ symporter, major facilitator superfamily</fullName>
    </submittedName>
</protein>
<evidence type="ECO:0000313" key="10">
    <source>
        <dbReference type="EMBL" id="AJD00998.1"/>
    </source>
</evidence>
<feature type="domain" description="Major facilitator superfamily (MFS) profile" evidence="9">
    <location>
        <begin position="12"/>
        <end position="428"/>
    </location>
</feature>
<keyword evidence="2" id="KW-0813">Transport</keyword>
<evidence type="ECO:0000256" key="5">
    <source>
        <dbReference type="ARBA" id="ARBA00022847"/>
    </source>
</evidence>
<dbReference type="Pfam" id="PF07690">
    <property type="entry name" value="MFS_1"/>
    <property type="match status" value="1"/>
</dbReference>
<dbReference type="GO" id="GO:0015293">
    <property type="term" value="F:symporter activity"/>
    <property type="evidence" value="ECO:0007669"/>
    <property type="project" value="UniProtKB-KW"/>
</dbReference>
<evidence type="ECO:0000256" key="2">
    <source>
        <dbReference type="ARBA" id="ARBA00022448"/>
    </source>
</evidence>
<keyword evidence="6 8" id="KW-1133">Transmembrane helix</keyword>
<keyword evidence="4 8" id="KW-0812">Transmembrane</keyword>
<feature type="transmembrane region" description="Helical" evidence="8">
    <location>
        <begin position="86"/>
        <end position="106"/>
    </location>
</feature>
<keyword evidence="3" id="KW-1003">Cell membrane</keyword>
<dbReference type="AlphaFoldDB" id="A0A0A8HTC9"/>
<dbReference type="GO" id="GO:0005886">
    <property type="term" value="C:plasma membrane"/>
    <property type="evidence" value="ECO:0007669"/>
    <property type="project" value="UniProtKB-SubCell"/>
</dbReference>